<dbReference type="AlphaFoldDB" id="A0A7S3Q8Y6"/>
<dbReference type="Gene3D" id="1.25.40.20">
    <property type="entry name" value="Ankyrin repeat-containing domain"/>
    <property type="match status" value="1"/>
</dbReference>
<protein>
    <recommendedName>
        <fullName evidence="13">Ion transport domain-containing protein</fullName>
    </recommendedName>
</protein>
<keyword evidence="3" id="KW-1003">Cell membrane</keyword>
<evidence type="ECO:0000256" key="9">
    <source>
        <dbReference type="ARBA" id="ARBA00023065"/>
    </source>
</evidence>
<feature type="transmembrane region" description="Helical" evidence="12">
    <location>
        <begin position="367"/>
        <end position="386"/>
    </location>
</feature>
<keyword evidence="2" id="KW-0813">Transport</keyword>
<keyword evidence="6" id="KW-0677">Repeat</keyword>
<name>A0A7S3Q8Y6_9STRA</name>
<dbReference type="Pfam" id="PF00520">
    <property type="entry name" value="Ion_trans"/>
    <property type="match status" value="1"/>
</dbReference>
<dbReference type="Pfam" id="PF12796">
    <property type="entry name" value="Ank_2"/>
    <property type="match status" value="1"/>
</dbReference>
<evidence type="ECO:0000256" key="1">
    <source>
        <dbReference type="ARBA" id="ARBA00004651"/>
    </source>
</evidence>
<keyword evidence="9" id="KW-0406">Ion transport</keyword>
<dbReference type="PANTHER" id="PTHR10582:SF2">
    <property type="entry name" value="INACTIVE"/>
    <property type="match status" value="1"/>
</dbReference>
<keyword evidence="7" id="KW-0106">Calcium</keyword>
<evidence type="ECO:0000256" key="2">
    <source>
        <dbReference type="ARBA" id="ARBA00022448"/>
    </source>
</evidence>
<evidence type="ECO:0000256" key="5">
    <source>
        <dbReference type="ARBA" id="ARBA00022692"/>
    </source>
</evidence>
<dbReference type="SUPFAM" id="SSF48403">
    <property type="entry name" value="Ankyrin repeat"/>
    <property type="match status" value="1"/>
</dbReference>
<organism evidence="14">
    <name type="scientific">Chaetoceros debilis</name>
    <dbReference type="NCBI Taxonomy" id="122233"/>
    <lineage>
        <taxon>Eukaryota</taxon>
        <taxon>Sar</taxon>
        <taxon>Stramenopiles</taxon>
        <taxon>Ochrophyta</taxon>
        <taxon>Bacillariophyta</taxon>
        <taxon>Coscinodiscophyceae</taxon>
        <taxon>Chaetocerotophycidae</taxon>
        <taxon>Chaetocerotales</taxon>
        <taxon>Chaetocerotaceae</taxon>
        <taxon>Chaetoceros</taxon>
    </lineage>
</organism>
<keyword evidence="10 12" id="KW-0472">Membrane</keyword>
<evidence type="ECO:0000256" key="6">
    <source>
        <dbReference type="ARBA" id="ARBA00022737"/>
    </source>
</evidence>
<evidence type="ECO:0000259" key="13">
    <source>
        <dbReference type="Pfam" id="PF00520"/>
    </source>
</evidence>
<feature type="transmembrane region" description="Helical" evidence="12">
    <location>
        <begin position="406"/>
        <end position="429"/>
    </location>
</feature>
<dbReference type="EMBL" id="HBIO01019050">
    <property type="protein sequence ID" value="CAE0469795.1"/>
    <property type="molecule type" value="Transcribed_RNA"/>
</dbReference>
<evidence type="ECO:0000256" key="11">
    <source>
        <dbReference type="ARBA" id="ARBA00023303"/>
    </source>
</evidence>
<accession>A0A7S3Q8Y6</accession>
<keyword evidence="8 12" id="KW-1133">Transmembrane helix</keyword>
<proteinExistence type="predicted"/>
<dbReference type="InterPro" id="IPR036770">
    <property type="entry name" value="Ankyrin_rpt-contain_sf"/>
</dbReference>
<feature type="transmembrane region" description="Helical" evidence="12">
    <location>
        <begin position="298"/>
        <end position="319"/>
    </location>
</feature>
<evidence type="ECO:0000313" key="14">
    <source>
        <dbReference type="EMBL" id="CAE0469795.1"/>
    </source>
</evidence>
<gene>
    <name evidence="14" type="ORF">CDEB00056_LOCUS14648</name>
</gene>
<evidence type="ECO:0000256" key="3">
    <source>
        <dbReference type="ARBA" id="ARBA00022475"/>
    </source>
</evidence>
<keyword evidence="11" id="KW-0407">Ion channel</keyword>
<dbReference type="InterPro" id="IPR024862">
    <property type="entry name" value="TRPV"/>
</dbReference>
<sequence>MAGSFTEISPPQVNLDEHDRLIEWISNENWEEIRNWLKAESSSSSGSYRGIMLTQSKLCVLPNVHAIPFQWACMQVAPEDILLKFIEIGGKELALAVDSLFGSNSLIWASTNQVKLEVIEKLTSIQDLNNLVMVTNKYKNNALHMACRFQQTFSVIQHLVQKGAPYEIIHKKNEFGELPLHLASSHHTDTDVLELLVNEVDGGKTLKEKDEEGFNPLVHAYKYDAPTEIVEYLADKILDADDFSNDTSSIRKGKVQVKHKTALVMLTWASKQNDEVLQRLLSQAFVRNVLNGYFIHPLFLSILMCDLYMQLILVSVYSFAIKKDIIYGSGALRGAELVCLLIALLWKLVREGMQIVTIPFNLYVADIWNWLDMLLLILTAPTLYILSYQHELGATEGLLLTLTTGIVWLHLILVLSNLFFEVCVFTVALRNVVLKLFPFFITTLFIVFSFGNMFYIANAIETKGCLDDEGEGGVYEGWLCTLPDSYFTTFTMLLGANWIKFGQPSLKLTTVLSMAFAIIIGLILLNILIAEIGNVYTEMRERGRHSFWTNRLSFIAEICFALPMRYVPSLIQLKDSSELTRFDFNGQTVGNWDYKELDTMRRQRTISQEEMNFFLWWREKKDVKTPSLHARVKVFMKRSPFIDMVLPGRVLERVLSKAKRAEPTPYLIRVMIICVSPFNFAAMLLTFAVGLVTFGMAWPKSLKRHLFFGPVSLTNKVSERQRNSITSEDKNLSKSINDRKIASLESKIDRLESTINRFIRAQEQ</sequence>
<dbReference type="GO" id="GO:0005886">
    <property type="term" value="C:plasma membrane"/>
    <property type="evidence" value="ECO:0007669"/>
    <property type="project" value="UniProtKB-SubCell"/>
</dbReference>
<evidence type="ECO:0000256" key="8">
    <source>
        <dbReference type="ARBA" id="ARBA00022989"/>
    </source>
</evidence>
<evidence type="ECO:0000256" key="4">
    <source>
        <dbReference type="ARBA" id="ARBA00022568"/>
    </source>
</evidence>
<dbReference type="InterPro" id="IPR005821">
    <property type="entry name" value="Ion_trans_dom"/>
</dbReference>
<evidence type="ECO:0000256" key="7">
    <source>
        <dbReference type="ARBA" id="ARBA00022837"/>
    </source>
</evidence>
<keyword evidence="4" id="KW-0109">Calcium transport</keyword>
<dbReference type="GO" id="GO:0005216">
    <property type="term" value="F:monoatomic ion channel activity"/>
    <property type="evidence" value="ECO:0007669"/>
    <property type="project" value="InterPro"/>
</dbReference>
<feature type="transmembrane region" description="Helical" evidence="12">
    <location>
        <begin position="511"/>
        <end position="536"/>
    </location>
</feature>
<evidence type="ECO:0000256" key="12">
    <source>
        <dbReference type="SAM" id="Phobius"/>
    </source>
</evidence>
<comment type="subcellular location">
    <subcellularLocation>
        <location evidence="1">Cell membrane</location>
        <topology evidence="1">Multi-pass membrane protein</topology>
    </subcellularLocation>
</comment>
<feature type="transmembrane region" description="Helical" evidence="12">
    <location>
        <begin position="325"/>
        <end position="346"/>
    </location>
</feature>
<dbReference type="PANTHER" id="PTHR10582">
    <property type="entry name" value="TRANSIENT RECEPTOR POTENTIAL ION CHANNEL PROTEIN"/>
    <property type="match status" value="1"/>
</dbReference>
<feature type="domain" description="Ion transport" evidence="13">
    <location>
        <begin position="311"/>
        <end position="542"/>
    </location>
</feature>
<dbReference type="GO" id="GO:0098703">
    <property type="term" value="P:calcium ion import across plasma membrane"/>
    <property type="evidence" value="ECO:0007669"/>
    <property type="project" value="TreeGrafter"/>
</dbReference>
<keyword evidence="5 12" id="KW-0812">Transmembrane</keyword>
<dbReference type="SMART" id="SM00248">
    <property type="entry name" value="ANK"/>
    <property type="match status" value="5"/>
</dbReference>
<feature type="transmembrane region" description="Helical" evidence="12">
    <location>
        <begin position="666"/>
        <end position="694"/>
    </location>
</feature>
<feature type="transmembrane region" description="Helical" evidence="12">
    <location>
        <begin position="436"/>
        <end position="457"/>
    </location>
</feature>
<reference evidence="14" key="1">
    <citation type="submission" date="2021-01" db="EMBL/GenBank/DDBJ databases">
        <authorList>
            <person name="Corre E."/>
            <person name="Pelletier E."/>
            <person name="Niang G."/>
            <person name="Scheremetjew M."/>
            <person name="Finn R."/>
            <person name="Kale V."/>
            <person name="Holt S."/>
            <person name="Cochrane G."/>
            <person name="Meng A."/>
            <person name="Brown T."/>
            <person name="Cohen L."/>
        </authorList>
    </citation>
    <scope>NUCLEOTIDE SEQUENCE</scope>
    <source>
        <strain evidence="14">MM31A-1</strain>
    </source>
</reference>
<evidence type="ECO:0000256" key="10">
    <source>
        <dbReference type="ARBA" id="ARBA00023136"/>
    </source>
</evidence>
<dbReference type="InterPro" id="IPR002110">
    <property type="entry name" value="Ankyrin_rpt"/>
</dbReference>